<dbReference type="PANTHER" id="PTHR10277">
    <property type="entry name" value="HOMOCITRATE SYNTHASE-RELATED"/>
    <property type="match status" value="1"/>
</dbReference>
<dbReference type="OrthoDB" id="9803573at2"/>
<feature type="domain" description="Pyruvate carboxyltransferase" evidence="13">
    <location>
        <begin position="17"/>
        <end position="279"/>
    </location>
</feature>
<dbReference type="HAMAP" id="MF_01025">
    <property type="entry name" value="LeuA_type1"/>
    <property type="match status" value="1"/>
</dbReference>
<dbReference type="NCBIfam" id="NF002086">
    <property type="entry name" value="PRK00915.1-3"/>
    <property type="match status" value="1"/>
</dbReference>
<evidence type="ECO:0000256" key="1">
    <source>
        <dbReference type="ARBA" id="ARBA00004689"/>
    </source>
</evidence>
<dbReference type="FunFam" id="1.10.238.260:FF:000001">
    <property type="entry name" value="2-isopropylmalate synthase"/>
    <property type="match status" value="1"/>
</dbReference>
<dbReference type="Pfam" id="PF22617">
    <property type="entry name" value="HCS_D2"/>
    <property type="match status" value="1"/>
</dbReference>
<dbReference type="UniPathway" id="UPA00048">
    <property type="reaction ID" value="UER00070"/>
</dbReference>
<dbReference type="Gene3D" id="3.30.160.270">
    <property type="match status" value="1"/>
</dbReference>
<evidence type="ECO:0000256" key="7">
    <source>
        <dbReference type="ARBA" id="ARBA00022679"/>
    </source>
</evidence>
<organism evidence="14 15">
    <name type="scientific">Phenylobacterium deserti</name>
    <dbReference type="NCBI Taxonomy" id="1914756"/>
    <lineage>
        <taxon>Bacteria</taxon>
        <taxon>Pseudomonadati</taxon>
        <taxon>Pseudomonadota</taxon>
        <taxon>Alphaproteobacteria</taxon>
        <taxon>Caulobacterales</taxon>
        <taxon>Caulobacteraceae</taxon>
        <taxon>Phenylobacterium</taxon>
    </lineage>
</organism>
<evidence type="ECO:0000259" key="13">
    <source>
        <dbReference type="PROSITE" id="PS50991"/>
    </source>
</evidence>
<comment type="cofactor">
    <cofactor evidence="12">
        <name>Mn(2+)</name>
        <dbReference type="ChEBI" id="CHEBI:29035"/>
    </cofactor>
</comment>
<dbReference type="SUPFAM" id="SSF110921">
    <property type="entry name" value="2-isopropylmalate synthase LeuA, allosteric (dimerisation) domain"/>
    <property type="match status" value="1"/>
</dbReference>
<evidence type="ECO:0000313" key="14">
    <source>
        <dbReference type="EMBL" id="RAK51251.1"/>
    </source>
</evidence>
<dbReference type="Proteomes" id="UP000249725">
    <property type="component" value="Unassembled WGS sequence"/>
</dbReference>
<keyword evidence="9 12" id="KW-0464">Manganese</keyword>
<dbReference type="SUPFAM" id="SSF51569">
    <property type="entry name" value="Aldolase"/>
    <property type="match status" value="1"/>
</dbReference>
<evidence type="ECO:0000256" key="8">
    <source>
        <dbReference type="ARBA" id="ARBA00022723"/>
    </source>
</evidence>
<dbReference type="InterPro" id="IPR013785">
    <property type="entry name" value="Aldolase_TIM"/>
</dbReference>
<comment type="similarity">
    <text evidence="2 12">Belongs to the alpha-IPM synthase/homocitrate synthase family. LeuA type 1 subfamily.</text>
</comment>
<dbReference type="PROSITE" id="PS00816">
    <property type="entry name" value="AIPM_HOMOCIT_SYNTH_2"/>
    <property type="match status" value="1"/>
</dbReference>
<dbReference type="Gene3D" id="1.10.238.260">
    <property type="match status" value="1"/>
</dbReference>
<dbReference type="CDD" id="cd07940">
    <property type="entry name" value="DRE_TIM_IPMS"/>
    <property type="match status" value="1"/>
</dbReference>
<keyword evidence="12" id="KW-0963">Cytoplasm</keyword>
<dbReference type="NCBIfam" id="TIGR00973">
    <property type="entry name" value="leuA_bact"/>
    <property type="match status" value="1"/>
</dbReference>
<keyword evidence="7 12" id="KW-0808">Transferase</keyword>
<evidence type="ECO:0000256" key="5">
    <source>
        <dbReference type="ARBA" id="ARBA00022430"/>
    </source>
</evidence>
<comment type="caution">
    <text evidence="14">The sequence shown here is derived from an EMBL/GenBank/DDBJ whole genome shotgun (WGS) entry which is preliminary data.</text>
</comment>
<feature type="binding site" evidence="12">
    <location>
        <position position="250"/>
    </location>
    <ligand>
        <name>Mn(2+)</name>
        <dbReference type="ChEBI" id="CHEBI:29035"/>
    </ligand>
</feature>
<dbReference type="InterPro" id="IPR013709">
    <property type="entry name" value="2-isopropylmalate_synth_dimer"/>
</dbReference>
<dbReference type="EMBL" id="QFYR01000004">
    <property type="protein sequence ID" value="RAK51251.1"/>
    <property type="molecule type" value="Genomic_DNA"/>
</dbReference>
<keyword evidence="10 12" id="KW-0100">Branched-chain amino acid biosynthesis</keyword>
<dbReference type="RefSeq" id="WP_111515786.1">
    <property type="nucleotide sequence ID" value="NZ_QFYR01000004.1"/>
</dbReference>
<dbReference type="InterPro" id="IPR005671">
    <property type="entry name" value="LeuA_bact_synth"/>
</dbReference>
<dbReference type="AlphaFoldDB" id="A0A328A9I9"/>
<evidence type="ECO:0000256" key="10">
    <source>
        <dbReference type="ARBA" id="ARBA00023304"/>
    </source>
</evidence>
<dbReference type="NCBIfam" id="NF002087">
    <property type="entry name" value="PRK00915.1-4"/>
    <property type="match status" value="1"/>
</dbReference>
<dbReference type="GO" id="GO:0005829">
    <property type="term" value="C:cytosol"/>
    <property type="evidence" value="ECO:0007669"/>
    <property type="project" value="TreeGrafter"/>
</dbReference>
<dbReference type="InterPro" id="IPR000891">
    <property type="entry name" value="PYR_CT"/>
</dbReference>
<dbReference type="GO" id="GO:0009098">
    <property type="term" value="P:L-leucine biosynthetic process"/>
    <property type="evidence" value="ECO:0007669"/>
    <property type="project" value="UniProtKB-UniRule"/>
</dbReference>
<dbReference type="SMART" id="SM00917">
    <property type="entry name" value="LeuA_dimer"/>
    <property type="match status" value="1"/>
</dbReference>
<comment type="catalytic activity">
    <reaction evidence="12">
        <text>3-methyl-2-oxobutanoate + acetyl-CoA + H2O = (2S)-2-isopropylmalate + CoA + H(+)</text>
        <dbReference type="Rhea" id="RHEA:21524"/>
        <dbReference type="ChEBI" id="CHEBI:1178"/>
        <dbReference type="ChEBI" id="CHEBI:11851"/>
        <dbReference type="ChEBI" id="CHEBI:15377"/>
        <dbReference type="ChEBI" id="CHEBI:15378"/>
        <dbReference type="ChEBI" id="CHEBI:57287"/>
        <dbReference type="ChEBI" id="CHEBI:57288"/>
        <dbReference type="EC" id="2.3.3.13"/>
    </reaction>
</comment>
<dbReference type="InterPro" id="IPR050073">
    <property type="entry name" value="2-IPM_HCS-like"/>
</dbReference>
<evidence type="ECO:0000256" key="6">
    <source>
        <dbReference type="ARBA" id="ARBA00022605"/>
    </source>
</evidence>
<dbReference type="InterPro" id="IPR054691">
    <property type="entry name" value="LeuA/HCS_post-cat"/>
</dbReference>
<keyword evidence="5 12" id="KW-0432">Leucine biosynthesis</keyword>
<dbReference type="GO" id="GO:0030145">
    <property type="term" value="F:manganese ion binding"/>
    <property type="evidence" value="ECO:0007669"/>
    <property type="project" value="UniProtKB-UniRule"/>
</dbReference>
<dbReference type="PANTHER" id="PTHR10277:SF9">
    <property type="entry name" value="2-ISOPROPYLMALATE SYNTHASE 1, CHLOROPLASTIC-RELATED"/>
    <property type="match status" value="1"/>
</dbReference>
<comment type="function">
    <text evidence="12">Catalyzes the condensation of the acetyl group of acetyl-CoA with 3-methyl-2-oxobutanoate (2-ketoisovalerate) to form 3-carboxy-3-hydroxy-4-methylpentanoate (2-isopropylmalate).</text>
</comment>
<keyword evidence="6 12" id="KW-0028">Amino-acid biosynthesis</keyword>
<evidence type="ECO:0000256" key="12">
    <source>
        <dbReference type="HAMAP-Rule" id="MF_01025"/>
    </source>
</evidence>
<dbReference type="GO" id="GO:0003985">
    <property type="term" value="F:acetyl-CoA C-acetyltransferase activity"/>
    <property type="evidence" value="ECO:0007669"/>
    <property type="project" value="UniProtKB-UniRule"/>
</dbReference>
<dbReference type="Gene3D" id="3.20.20.70">
    <property type="entry name" value="Aldolase class I"/>
    <property type="match status" value="1"/>
</dbReference>
<evidence type="ECO:0000256" key="3">
    <source>
        <dbReference type="ARBA" id="ARBA00012973"/>
    </source>
</evidence>
<dbReference type="FunFam" id="3.20.20.70:FF:000010">
    <property type="entry name" value="2-isopropylmalate synthase"/>
    <property type="match status" value="1"/>
</dbReference>
<keyword evidence="8 12" id="KW-0479">Metal-binding</keyword>
<evidence type="ECO:0000313" key="15">
    <source>
        <dbReference type="Proteomes" id="UP000249725"/>
    </source>
</evidence>
<evidence type="ECO:0000256" key="2">
    <source>
        <dbReference type="ARBA" id="ARBA00009396"/>
    </source>
</evidence>
<evidence type="ECO:0000256" key="9">
    <source>
        <dbReference type="ARBA" id="ARBA00023211"/>
    </source>
</evidence>
<feature type="binding site" evidence="12">
    <location>
        <position position="216"/>
    </location>
    <ligand>
        <name>Mn(2+)</name>
        <dbReference type="ChEBI" id="CHEBI:29035"/>
    </ligand>
</feature>
<feature type="binding site" evidence="12">
    <location>
        <position position="26"/>
    </location>
    <ligand>
        <name>Mn(2+)</name>
        <dbReference type="ChEBI" id="CHEBI:29035"/>
    </ligand>
</feature>
<reference evidence="15" key="1">
    <citation type="submission" date="2018-05" db="EMBL/GenBank/DDBJ databases">
        <authorList>
            <person name="Li X."/>
        </authorList>
    </citation>
    <scope>NUCLEOTIDE SEQUENCE [LARGE SCALE GENOMIC DNA]</scope>
    <source>
        <strain evidence="15">YIM 73061</strain>
    </source>
</reference>
<dbReference type="Pfam" id="PF00682">
    <property type="entry name" value="HMGL-like"/>
    <property type="match status" value="1"/>
</dbReference>
<dbReference type="GO" id="GO:0003852">
    <property type="term" value="F:2-isopropylmalate synthase activity"/>
    <property type="evidence" value="ECO:0007669"/>
    <property type="project" value="UniProtKB-UniRule"/>
</dbReference>
<protein>
    <recommendedName>
        <fullName evidence="4 12">2-isopropylmalate synthase</fullName>
        <ecNumber evidence="3 12">2.3.3.13</ecNumber>
    </recommendedName>
    <alternativeName>
        <fullName evidence="11 12">Alpha-IPM synthase</fullName>
    </alternativeName>
    <alternativeName>
        <fullName evidence="12">Alpha-isopropylmalate synthase</fullName>
    </alternativeName>
</protein>
<feature type="region of interest" description="Regulatory domain" evidence="12">
    <location>
        <begin position="403"/>
        <end position="526"/>
    </location>
</feature>
<name>A0A328A9I9_9CAUL</name>
<proteinExistence type="inferred from homology"/>
<accession>A0A328A9I9</accession>
<comment type="subunit">
    <text evidence="12">Homodimer.</text>
</comment>
<keyword evidence="15" id="KW-1185">Reference proteome</keyword>
<dbReference type="InterPro" id="IPR002034">
    <property type="entry name" value="AIPM/Hcit_synth_CS"/>
</dbReference>
<evidence type="ECO:0000256" key="11">
    <source>
        <dbReference type="ARBA" id="ARBA00029993"/>
    </source>
</evidence>
<comment type="pathway">
    <text evidence="1 12">Amino-acid biosynthesis; L-leucine biosynthesis; L-leucine from 3-methyl-2-oxobutanoate: step 1/4.</text>
</comment>
<dbReference type="FunFam" id="3.30.160.270:FF:000003">
    <property type="entry name" value="2-isopropylmalate synthase"/>
    <property type="match status" value="1"/>
</dbReference>
<dbReference type="PROSITE" id="PS50991">
    <property type="entry name" value="PYR_CT"/>
    <property type="match status" value="1"/>
</dbReference>
<sequence>MTAPVSPVAPKSERDRVIVFDTTMRDGEQSPGASMSLQEKLELAKILEEMRVDVIEAGFPIASNGDFEAVRQVSEIVTESTICGLARAGMADIDRCAEAIKKAKRGRIHTFLSTSPSHRDHILRASQDDILEMITKSVGYARNLCGDVEWSAQDATRTEQDFLRRCVEAAIRAGATTINIPDTVGYTYPSEYAEIFVDLIANVPGADEVIFSTHCHNDLGLAVANSLAGVQGGARQVEVAINGIGERAGNAALEEIVMALKVRGDRLPQWTGIETQHITRASRYVSAITGFPVQFNKAIVGKNAFAHESGIHQDGMLKDRGTYEIMTPESVGQGASNLVMGKHSGRHAFREKLKSLGYELGQNALNEAFQRFKDLADKKKHVFDDDIVALVDDALASQEDRIQVKHLRVIAGTEGPQEAFLTVTVEGEERSANATGDGPVDAVFNAIHEVAPHNAILRLFQVHAVTEGTDAQAQVSVRLEEDGSIATGQAADTDTLTASAKAYINALNNLFARKEKSAPAKVASGF</sequence>
<gene>
    <name evidence="12" type="primary">leuA</name>
    <name evidence="14" type="ORF">DJ018_14985</name>
</gene>
<dbReference type="InterPro" id="IPR036230">
    <property type="entry name" value="LeuA_allosteric_dom_sf"/>
</dbReference>
<dbReference type="Pfam" id="PF08502">
    <property type="entry name" value="LeuA_dimer"/>
    <property type="match status" value="1"/>
</dbReference>
<dbReference type="EC" id="2.3.3.13" evidence="3 12"/>
<keyword evidence="14" id="KW-0012">Acyltransferase</keyword>
<feature type="binding site" evidence="12">
    <location>
        <position position="214"/>
    </location>
    <ligand>
        <name>Mn(2+)</name>
        <dbReference type="ChEBI" id="CHEBI:29035"/>
    </ligand>
</feature>
<evidence type="ECO:0000256" key="4">
    <source>
        <dbReference type="ARBA" id="ARBA00018198"/>
    </source>
</evidence>